<organism evidence="2 3">
    <name type="scientific">Mycobacterium paraterrae</name>
    <dbReference type="NCBI Taxonomy" id="577492"/>
    <lineage>
        <taxon>Bacteria</taxon>
        <taxon>Bacillati</taxon>
        <taxon>Actinomycetota</taxon>
        <taxon>Actinomycetes</taxon>
        <taxon>Mycobacteriales</taxon>
        <taxon>Mycobacteriaceae</taxon>
        <taxon>Mycobacterium</taxon>
    </lineage>
</organism>
<protein>
    <submittedName>
        <fullName evidence="2">Uncharacterized protein</fullName>
    </submittedName>
</protein>
<keyword evidence="1" id="KW-0812">Transmembrane</keyword>
<feature type="transmembrane region" description="Helical" evidence="1">
    <location>
        <begin position="12"/>
        <end position="33"/>
    </location>
</feature>
<keyword evidence="1" id="KW-1133">Transmembrane helix</keyword>
<name>A0ABY3VE27_9MYCO</name>
<accession>A0ABY3VE27</accession>
<evidence type="ECO:0000313" key="2">
    <source>
        <dbReference type="EMBL" id="UMB67640.1"/>
    </source>
</evidence>
<dbReference type="RefSeq" id="WP_240258102.1">
    <property type="nucleotide sequence ID" value="NZ_CP092488.2"/>
</dbReference>
<dbReference type="Proteomes" id="UP001055336">
    <property type="component" value="Chromosome"/>
</dbReference>
<evidence type="ECO:0000256" key="1">
    <source>
        <dbReference type="SAM" id="Phobius"/>
    </source>
</evidence>
<keyword evidence="1" id="KW-0472">Membrane</keyword>
<gene>
    <name evidence="2" type="ORF">MKK62_14070</name>
</gene>
<dbReference type="EMBL" id="CP092488">
    <property type="protein sequence ID" value="UMB67640.1"/>
    <property type="molecule type" value="Genomic_DNA"/>
</dbReference>
<evidence type="ECO:0000313" key="3">
    <source>
        <dbReference type="Proteomes" id="UP001055336"/>
    </source>
</evidence>
<keyword evidence="3" id="KW-1185">Reference proteome</keyword>
<reference evidence="2" key="1">
    <citation type="submission" date="2022-08" db="EMBL/GenBank/DDBJ databases">
        <title>Whole genome sequencing of non-tuberculosis mycobacteria type-strains.</title>
        <authorList>
            <person name="Igarashi Y."/>
            <person name="Osugi A."/>
            <person name="Mitarai S."/>
        </authorList>
    </citation>
    <scope>NUCLEOTIDE SEQUENCE</scope>
    <source>
        <strain evidence="2">DSM 45127</strain>
    </source>
</reference>
<sequence>MHNAWSVVEFVALLVLGIAAVQALIWIPIALWWRRRARAAKARLAAAIQSETPIRLPEKGVYRDATAPGYPVVNNNGTIALTARRLIFVTVTGNLIDIPVTDIVGVREAKVFKTSVRGGRSHLIVELPSGDVAFYVSSNADWTAALETVITPSG</sequence>
<proteinExistence type="predicted"/>